<dbReference type="Gene3D" id="2.70.70.10">
    <property type="entry name" value="Glucose Permease (Domain IIA)"/>
    <property type="match status" value="1"/>
</dbReference>
<dbReference type="SUPFAM" id="SSF51261">
    <property type="entry name" value="Duplicated hybrid motif"/>
    <property type="match status" value="1"/>
</dbReference>
<gene>
    <name evidence="4" type="ORF">IFK94_00115</name>
</gene>
<accession>A0A8J6Y658</accession>
<keyword evidence="1 2" id="KW-0732">Signal</keyword>
<dbReference type="InterPro" id="IPR050570">
    <property type="entry name" value="Cell_wall_metabolism_enzyme"/>
</dbReference>
<evidence type="ECO:0000256" key="2">
    <source>
        <dbReference type="SAM" id="SignalP"/>
    </source>
</evidence>
<feature type="domain" description="M23ase beta-sheet core" evidence="3">
    <location>
        <begin position="277"/>
        <end position="371"/>
    </location>
</feature>
<sequence>MRIPSLILALVLPGLLVPAAGQERAPDRETRLRAVERHIVRLQGELDRLQARERGVLGQLSRIDAEITLREAQLQQTGIRMGELEEQIEAREAVAADLATIQANRETYLSFRVREMYKQGPGNSFRRSMISGDVEAFLEGLRYASFLSERDAKVIREYRTDAERLRSEQAILVTERERQQAVRTEAQRARNRLVSGRRDRSSFLTRLRKDSNVRKSALGELEEAAGELTNLVEDLATDQLAVVDMHTFRGLLDLPVDGAITERFGEIVHPRFKTRVPHPGLDIEADQGRRITGIFDGTVVYAAWLRGYGLTAILDHGDRLVSIYSHASVLLVEKGEKVLRGQVIGQVGETGSLKGPFLYFELRENGKAIDPAPWFR</sequence>
<organism evidence="4 5">
    <name type="scientific">Candidatus Polarisedimenticola svalbardensis</name>
    <dbReference type="NCBI Taxonomy" id="2886004"/>
    <lineage>
        <taxon>Bacteria</taxon>
        <taxon>Pseudomonadati</taxon>
        <taxon>Acidobacteriota</taxon>
        <taxon>Candidatus Polarisedimenticolia</taxon>
        <taxon>Candidatus Polarisedimenticolales</taxon>
        <taxon>Candidatus Polarisedimenticolaceae</taxon>
        <taxon>Candidatus Polarisedimenticola</taxon>
    </lineage>
</organism>
<dbReference type="Gene3D" id="6.10.250.3150">
    <property type="match status" value="1"/>
</dbReference>
<feature type="chain" id="PRO_5035319804" evidence="2">
    <location>
        <begin position="20"/>
        <end position="376"/>
    </location>
</feature>
<evidence type="ECO:0000256" key="1">
    <source>
        <dbReference type="ARBA" id="ARBA00022729"/>
    </source>
</evidence>
<dbReference type="EMBL" id="JACXWD010000001">
    <property type="protein sequence ID" value="MBD3866506.1"/>
    <property type="molecule type" value="Genomic_DNA"/>
</dbReference>
<dbReference type="InterPro" id="IPR011055">
    <property type="entry name" value="Dup_hybrid_motif"/>
</dbReference>
<evidence type="ECO:0000313" key="5">
    <source>
        <dbReference type="Proteomes" id="UP000648239"/>
    </source>
</evidence>
<dbReference type="Proteomes" id="UP000648239">
    <property type="component" value="Unassembled WGS sequence"/>
</dbReference>
<evidence type="ECO:0000259" key="3">
    <source>
        <dbReference type="Pfam" id="PF01551"/>
    </source>
</evidence>
<dbReference type="PANTHER" id="PTHR21666">
    <property type="entry name" value="PEPTIDASE-RELATED"/>
    <property type="match status" value="1"/>
</dbReference>
<dbReference type="PANTHER" id="PTHR21666:SF289">
    <property type="entry name" value="L-ALA--D-GLU ENDOPEPTIDASE"/>
    <property type="match status" value="1"/>
</dbReference>
<feature type="signal peptide" evidence="2">
    <location>
        <begin position="1"/>
        <end position="19"/>
    </location>
</feature>
<protein>
    <submittedName>
        <fullName evidence="4">Peptidoglycan DD-metalloendopeptidase family protein</fullName>
    </submittedName>
</protein>
<reference evidence="4 5" key="1">
    <citation type="submission" date="2020-08" db="EMBL/GenBank/DDBJ databases">
        <title>Acidobacteriota in marine sediments use diverse sulfur dissimilation pathways.</title>
        <authorList>
            <person name="Wasmund K."/>
        </authorList>
    </citation>
    <scope>NUCLEOTIDE SEQUENCE [LARGE SCALE GENOMIC DNA]</scope>
    <source>
        <strain evidence="4">MAG AM4</strain>
    </source>
</reference>
<dbReference type="AlphaFoldDB" id="A0A8J6Y658"/>
<dbReference type="CDD" id="cd12797">
    <property type="entry name" value="M23_peptidase"/>
    <property type="match status" value="1"/>
</dbReference>
<dbReference type="InterPro" id="IPR016047">
    <property type="entry name" value="M23ase_b-sheet_dom"/>
</dbReference>
<proteinExistence type="predicted"/>
<dbReference type="Pfam" id="PF01551">
    <property type="entry name" value="Peptidase_M23"/>
    <property type="match status" value="1"/>
</dbReference>
<dbReference type="GO" id="GO:0004222">
    <property type="term" value="F:metalloendopeptidase activity"/>
    <property type="evidence" value="ECO:0007669"/>
    <property type="project" value="TreeGrafter"/>
</dbReference>
<evidence type="ECO:0000313" key="4">
    <source>
        <dbReference type="EMBL" id="MBD3866506.1"/>
    </source>
</evidence>
<comment type="caution">
    <text evidence="4">The sequence shown here is derived from an EMBL/GenBank/DDBJ whole genome shotgun (WGS) entry which is preliminary data.</text>
</comment>
<name>A0A8J6Y658_9BACT</name>